<reference evidence="1 2" key="1">
    <citation type="submission" date="2019-09" db="EMBL/GenBank/DDBJ databases">
        <title>Prevotella A2879 sp. nov., isolated from an abscess of a patient.</title>
        <authorList>
            <person name="Buhl M."/>
            <person name="Oberhettinger P."/>
        </authorList>
    </citation>
    <scope>NUCLEOTIDE SEQUENCE [LARGE SCALE GENOMIC DNA]</scope>
    <source>
        <strain evidence="1 2">A2879</strain>
    </source>
</reference>
<proteinExistence type="predicted"/>
<keyword evidence="2" id="KW-1185">Reference proteome</keyword>
<dbReference type="Gene3D" id="2.60.40.10">
    <property type="entry name" value="Immunoglobulins"/>
    <property type="match status" value="1"/>
</dbReference>
<organism evidence="1 2">
    <name type="scientific">Prevotella vespertina</name>
    <dbReference type="NCBI Taxonomy" id="2608404"/>
    <lineage>
        <taxon>Bacteria</taxon>
        <taxon>Pseudomonadati</taxon>
        <taxon>Bacteroidota</taxon>
        <taxon>Bacteroidia</taxon>
        <taxon>Bacteroidales</taxon>
        <taxon>Prevotellaceae</taxon>
        <taxon>Prevotella</taxon>
    </lineage>
</organism>
<dbReference type="EMBL" id="VVIQ01000014">
    <property type="protein sequence ID" value="MUL28750.1"/>
    <property type="molecule type" value="Genomic_DNA"/>
</dbReference>
<dbReference type="GO" id="GO:0016747">
    <property type="term" value="F:acyltransferase activity, transferring groups other than amino-acyl groups"/>
    <property type="evidence" value="ECO:0007669"/>
    <property type="project" value="TreeGrafter"/>
</dbReference>
<protein>
    <submittedName>
        <fullName evidence="1">Esterase</fullName>
    </submittedName>
</protein>
<dbReference type="SUPFAM" id="SSF81296">
    <property type="entry name" value="E set domains"/>
    <property type="match status" value="1"/>
</dbReference>
<dbReference type="InterPro" id="IPR014756">
    <property type="entry name" value="Ig_E-set"/>
</dbReference>
<dbReference type="Proteomes" id="UP000482295">
    <property type="component" value="Unassembled WGS sequence"/>
</dbReference>
<accession>A0A7C9HF25</accession>
<dbReference type="AlphaFoldDB" id="A0A7C9HF25"/>
<name>A0A7C9HF25_9BACT</name>
<dbReference type="PANTHER" id="PTHR48098">
    <property type="entry name" value="ENTEROCHELIN ESTERASE-RELATED"/>
    <property type="match status" value="1"/>
</dbReference>
<comment type="caution">
    <text evidence="1">The sequence shown here is derived from an EMBL/GenBank/DDBJ whole genome shotgun (WGS) entry which is preliminary data.</text>
</comment>
<dbReference type="Gene3D" id="3.40.50.1820">
    <property type="entry name" value="alpha/beta hydrolase"/>
    <property type="match status" value="1"/>
</dbReference>
<evidence type="ECO:0000313" key="2">
    <source>
        <dbReference type="Proteomes" id="UP000482295"/>
    </source>
</evidence>
<sequence>MASATGLAQQALDWNKAPLASPVVNADKSVTFNVNAPEAQKVEIVGDFLPIEKVKTPQGEYDRQGPQLLKKNEKGVWSFTSTPLQPELYTYNILIDGVKVTDPLNVYAVRDIASTFSIFMIDGGINGLYQVKDVPHGTVSKTWYKSPTANMTRRLTIYTPAGYEQSNEKYPVLYLLHGMGGDENAWSELGRATQIMDNLIASGKAKPMIVVMPNGNISQEAAPGETPEGLKVPSLQLPKTMDGNFESAFQDVVNFVEQNYRVKADKAHRAIAGLSMGGFHSLYISINNPNSFDYIGLFSAAVKPHQKETTSPLYEDTKSKVDNLFKGSPKLFWIGIGKADFLYNENEKLRNYLNSKHYPYTYLETDGGHIWRNWRIYLATFAQQLFKD</sequence>
<dbReference type="InterPro" id="IPR029058">
    <property type="entry name" value="AB_hydrolase_fold"/>
</dbReference>
<dbReference type="PANTHER" id="PTHR48098:SF1">
    <property type="entry name" value="DIACYLGLYCEROL ACYLTRANSFERASE_MYCOLYLTRANSFERASE AG85A"/>
    <property type="match status" value="1"/>
</dbReference>
<dbReference type="CDD" id="cd11294">
    <property type="entry name" value="E_set_Esterase_like_N"/>
    <property type="match status" value="1"/>
</dbReference>
<dbReference type="Pfam" id="PF00756">
    <property type="entry name" value="Esterase"/>
    <property type="match status" value="1"/>
</dbReference>
<dbReference type="SUPFAM" id="SSF53474">
    <property type="entry name" value="alpha/beta-Hydrolases"/>
    <property type="match status" value="1"/>
</dbReference>
<evidence type="ECO:0000313" key="1">
    <source>
        <dbReference type="EMBL" id="MUL28750.1"/>
    </source>
</evidence>
<gene>
    <name evidence="1" type="ORF">F0475_10660</name>
</gene>
<dbReference type="InterPro" id="IPR000801">
    <property type="entry name" value="Esterase-like"/>
</dbReference>
<dbReference type="InterPro" id="IPR050583">
    <property type="entry name" value="Mycobacterial_A85_antigen"/>
</dbReference>
<dbReference type="InterPro" id="IPR013783">
    <property type="entry name" value="Ig-like_fold"/>
</dbReference>